<name>A0A7C4D1N1_THEPE</name>
<protein>
    <recommendedName>
        <fullName evidence="2">Ribbon-helix-helix protein, CopG family</fullName>
    </recommendedName>
</protein>
<proteinExistence type="predicted"/>
<comment type="caution">
    <text evidence="1">The sequence shown here is derived from an EMBL/GenBank/DDBJ whole genome shotgun (WGS) entry which is preliminary data.</text>
</comment>
<gene>
    <name evidence="1" type="ORF">ENU21_01330</name>
</gene>
<sequence>MPVRRNRKISAQHHKDLVKVSFRISRKDHEAILALVRSGTYSSVSEFVRHALERLVYEYSDRASRR</sequence>
<dbReference type="GO" id="GO:0006355">
    <property type="term" value="P:regulation of DNA-templated transcription"/>
    <property type="evidence" value="ECO:0007669"/>
    <property type="project" value="InterPro"/>
</dbReference>
<organism evidence="1">
    <name type="scientific">Thermofilum pendens</name>
    <dbReference type="NCBI Taxonomy" id="2269"/>
    <lineage>
        <taxon>Archaea</taxon>
        <taxon>Thermoproteota</taxon>
        <taxon>Thermoprotei</taxon>
        <taxon>Thermofilales</taxon>
        <taxon>Thermofilaceae</taxon>
        <taxon>Thermofilum</taxon>
    </lineage>
</organism>
<dbReference type="InterPro" id="IPR010985">
    <property type="entry name" value="Ribbon_hlx_hlx"/>
</dbReference>
<evidence type="ECO:0008006" key="2">
    <source>
        <dbReference type="Google" id="ProtNLM"/>
    </source>
</evidence>
<reference evidence="1" key="1">
    <citation type="journal article" date="2020" name="mSystems">
        <title>Genome- and Community-Level Interaction Insights into Carbon Utilization and Element Cycling Functions of Hydrothermarchaeota in Hydrothermal Sediment.</title>
        <authorList>
            <person name="Zhou Z."/>
            <person name="Liu Y."/>
            <person name="Xu W."/>
            <person name="Pan J."/>
            <person name="Luo Z.H."/>
            <person name="Li M."/>
        </authorList>
    </citation>
    <scope>NUCLEOTIDE SEQUENCE</scope>
    <source>
        <strain evidence="1">SpSt-649</strain>
    </source>
</reference>
<dbReference type="AlphaFoldDB" id="A0A7C4D1N1"/>
<dbReference type="CDD" id="cd22231">
    <property type="entry name" value="RHH_NikR_HicB-like"/>
    <property type="match status" value="1"/>
</dbReference>
<evidence type="ECO:0000313" key="1">
    <source>
        <dbReference type="EMBL" id="HGM46381.1"/>
    </source>
</evidence>
<dbReference type="SUPFAM" id="SSF47598">
    <property type="entry name" value="Ribbon-helix-helix"/>
    <property type="match status" value="1"/>
</dbReference>
<dbReference type="EMBL" id="DTBQ01000037">
    <property type="protein sequence ID" value="HGM46381.1"/>
    <property type="molecule type" value="Genomic_DNA"/>
</dbReference>
<accession>A0A7C4D1N1</accession>